<feature type="transmembrane region" description="Helical" evidence="7">
    <location>
        <begin position="382"/>
        <end position="401"/>
    </location>
</feature>
<dbReference type="Gene3D" id="1.20.1250.20">
    <property type="entry name" value="MFS general substrate transporter like domains"/>
    <property type="match status" value="1"/>
</dbReference>
<comment type="subcellular location">
    <subcellularLocation>
        <location evidence="1">Membrane</location>
        <topology evidence="1">Multi-pass membrane protein</topology>
    </subcellularLocation>
</comment>
<evidence type="ECO:0000256" key="3">
    <source>
        <dbReference type="ARBA" id="ARBA00022692"/>
    </source>
</evidence>
<organism evidence="10 11">
    <name type="scientific">Fistulifera solaris</name>
    <name type="common">Oleaginous diatom</name>
    <dbReference type="NCBI Taxonomy" id="1519565"/>
    <lineage>
        <taxon>Eukaryota</taxon>
        <taxon>Sar</taxon>
        <taxon>Stramenopiles</taxon>
        <taxon>Ochrophyta</taxon>
        <taxon>Bacillariophyta</taxon>
        <taxon>Bacillariophyceae</taxon>
        <taxon>Bacillariophycidae</taxon>
        <taxon>Naviculales</taxon>
        <taxon>Naviculaceae</taxon>
        <taxon>Fistulifera</taxon>
    </lineage>
</organism>
<feature type="transmembrane region" description="Helical" evidence="7">
    <location>
        <begin position="211"/>
        <end position="232"/>
    </location>
</feature>
<name>A0A1Z5K0L6_FISSO</name>
<evidence type="ECO:0000313" key="11">
    <source>
        <dbReference type="Proteomes" id="UP000198406"/>
    </source>
</evidence>
<dbReference type="PANTHER" id="PTHR23505">
    <property type="entry name" value="SPINSTER"/>
    <property type="match status" value="1"/>
</dbReference>
<evidence type="ECO:0000256" key="2">
    <source>
        <dbReference type="ARBA" id="ARBA00022448"/>
    </source>
</evidence>
<comment type="similarity">
    <text evidence="6">Belongs to the major facilitator superfamily. Spinster (TC 2.A.1.49) family.</text>
</comment>
<dbReference type="Proteomes" id="UP000198406">
    <property type="component" value="Unassembled WGS sequence"/>
</dbReference>
<dbReference type="InParanoid" id="A0A1Z5K0L6"/>
<dbReference type="InterPro" id="IPR044770">
    <property type="entry name" value="MFS_spinster-like"/>
</dbReference>
<dbReference type="OrthoDB" id="3639251at2759"/>
<dbReference type="InterPro" id="IPR020846">
    <property type="entry name" value="MFS_dom"/>
</dbReference>
<feature type="transmembrane region" description="Helical" evidence="7">
    <location>
        <begin position="449"/>
        <end position="468"/>
    </location>
</feature>
<feature type="transmembrane region" description="Helical" evidence="7">
    <location>
        <begin position="342"/>
        <end position="362"/>
    </location>
</feature>
<feature type="transmembrane region" description="Helical" evidence="7">
    <location>
        <begin position="244"/>
        <end position="260"/>
    </location>
</feature>
<keyword evidence="5 7" id="KW-0472">Membrane</keyword>
<keyword evidence="4 7" id="KW-1133">Transmembrane helix</keyword>
<feature type="transmembrane region" description="Helical" evidence="7">
    <location>
        <begin position="307"/>
        <end position="330"/>
    </location>
</feature>
<feature type="transmembrane region" description="Helical" evidence="7">
    <location>
        <begin position="480"/>
        <end position="501"/>
    </location>
</feature>
<comment type="caution">
    <text evidence="10">The sequence shown here is derived from an EMBL/GenBank/DDBJ whole genome shotgun (WGS) entry which is preliminary data.</text>
</comment>
<feature type="transmembrane region" description="Helical" evidence="7">
    <location>
        <begin position="176"/>
        <end position="199"/>
    </location>
</feature>
<dbReference type="Pfam" id="PF07690">
    <property type="entry name" value="MFS_1"/>
    <property type="match status" value="1"/>
</dbReference>
<dbReference type="GO" id="GO:0016020">
    <property type="term" value="C:membrane"/>
    <property type="evidence" value="ECO:0007669"/>
    <property type="project" value="UniProtKB-SubCell"/>
</dbReference>
<evidence type="ECO:0000256" key="5">
    <source>
        <dbReference type="ARBA" id="ARBA00023136"/>
    </source>
</evidence>
<keyword evidence="3 7" id="KW-0812">Transmembrane</keyword>
<reference evidence="10 11" key="1">
    <citation type="journal article" date="2015" name="Plant Cell">
        <title>Oil accumulation by the oleaginous diatom Fistulifera solaris as revealed by the genome and transcriptome.</title>
        <authorList>
            <person name="Tanaka T."/>
            <person name="Maeda Y."/>
            <person name="Veluchamy A."/>
            <person name="Tanaka M."/>
            <person name="Abida H."/>
            <person name="Marechal E."/>
            <person name="Bowler C."/>
            <person name="Muto M."/>
            <person name="Sunaga Y."/>
            <person name="Tanaka M."/>
            <person name="Yoshino T."/>
            <person name="Taniguchi T."/>
            <person name="Fukuda Y."/>
            <person name="Nemoto M."/>
            <person name="Matsumoto M."/>
            <person name="Wong P.S."/>
            <person name="Aburatani S."/>
            <person name="Fujibuchi W."/>
        </authorList>
    </citation>
    <scope>NUCLEOTIDE SEQUENCE [LARGE SCALE GENOMIC DNA]</scope>
    <source>
        <strain evidence="10 11">JPCC DA0580</strain>
    </source>
</reference>
<dbReference type="InterPro" id="IPR011701">
    <property type="entry name" value="MFS"/>
</dbReference>
<feature type="signal peptide" evidence="8">
    <location>
        <begin position="1"/>
        <end position="20"/>
    </location>
</feature>
<evidence type="ECO:0000313" key="10">
    <source>
        <dbReference type="EMBL" id="GAX19551.1"/>
    </source>
</evidence>
<evidence type="ECO:0000256" key="1">
    <source>
        <dbReference type="ARBA" id="ARBA00004141"/>
    </source>
</evidence>
<evidence type="ECO:0000256" key="8">
    <source>
        <dbReference type="SAM" id="SignalP"/>
    </source>
</evidence>
<feature type="chain" id="PRO_5012577292" description="Major facilitator superfamily (MFS) profile domain-containing protein" evidence="8">
    <location>
        <begin position="21"/>
        <end position="513"/>
    </location>
</feature>
<evidence type="ECO:0000256" key="4">
    <source>
        <dbReference type="ARBA" id="ARBA00022989"/>
    </source>
</evidence>
<keyword evidence="2" id="KW-0813">Transport</keyword>
<feature type="transmembrane region" description="Helical" evidence="7">
    <location>
        <begin position="122"/>
        <end position="141"/>
    </location>
</feature>
<dbReference type="SUPFAM" id="SSF103473">
    <property type="entry name" value="MFS general substrate transporter"/>
    <property type="match status" value="1"/>
</dbReference>
<sequence length="513" mass="54918">MKSSVLGLWGVFLIGSHVNAFVPRSRITTYPSLVTKGKDFLYLSDRAEHVSKGPHTRLQVSKNDNTPEPSISWFWKCCLPLWFVYISNQWSRSSLYYLVDFSADAQAFSAMNVDIGFSQVQYGLLASLAFTALFAVASLGAGIAADRFNRKQLTIASAFVWSAATIGTSLADSFQLVLGCRVLMGLACAFSTPTAYTLLRDRVTRDRQATASSIYGTGVALASGLSSLTLLLDESVGWRSSLDVVGGFGVLATALTVFLLDDDTERNQEKHLNSKEESISLKTDSDDPFSQIGSDIASVLSSERARWIFLGSFLRFSSGLCIGVWAAPFFRMEFSDFQTEYAVAQALISAGIASMSGILGGATADWLSSRASEQEVQDNGGVRMWVPVIGSIVAAPAWFLAVQPDIPFESAMAWLAVEYLVAECWFGPTISTLQAAVGSNVGGTAQGMFTLTGAVGNLAPSVLGYLYGRSGGTNSDELSALLSSGVCFGYLSSALCFSLAAKPVTSKPKIEQS</sequence>
<dbReference type="GO" id="GO:0022857">
    <property type="term" value="F:transmembrane transporter activity"/>
    <property type="evidence" value="ECO:0007669"/>
    <property type="project" value="InterPro"/>
</dbReference>
<dbReference type="PROSITE" id="PS50850">
    <property type="entry name" value="MFS"/>
    <property type="match status" value="1"/>
</dbReference>
<dbReference type="EMBL" id="BDSP01000137">
    <property type="protein sequence ID" value="GAX19551.1"/>
    <property type="molecule type" value="Genomic_DNA"/>
</dbReference>
<keyword evidence="11" id="KW-1185">Reference proteome</keyword>
<proteinExistence type="inferred from homology"/>
<evidence type="ECO:0000256" key="7">
    <source>
        <dbReference type="SAM" id="Phobius"/>
    </source>
</evidence>
<dbReference type="InterPro" id="IPR036259">
    <property type="entry name" value="MFS_trans_sf"/>
</dbReference>
<evidence type="ECO:0000259" key="9">
    <source>
        <dbReference type="PROSITE" id="PS50850"/>
    </source>
</evidence>
<dbReference type="AlphaFoldDB" id="A0A1Z5K0L6"/>
<feature type="domain" description="Major facilitator superfamily (MFS) profile" evidence="9">
    <location>
        <begin position="77"/>
        <end position="513"/>
    </location>
</feature>
<accession>A0A1Z5K0L6</accession>
<gene>
    <name evidence="10" type="ORF">FisN_19Hh129</name>
</gene>
<evidence type="ECO:0000256" key="6">
    <source>
        <dbReference type="ARBA" id="ARBA00024338"/>
    </source>
</evidence>
<keyword evidence="8" id="KW-0732">Signal</keyword>
<dbReference type="PANTHER" id="PTHR23505:SF52">
    <property type="entry name" value="MAJOR FACILITATOR SUPERFAMILY PROTEIN"/>
    <property type="match status" value="1"/>
</dbReference>
<protein>
    <recommendedName>
        <fullName evidence="9">Major facilitator superfamily (MFS) profile domain-containing protein</fullName>
    </recommendedName>
</protein>